<keyword evidence="2" id="KW-0472">Membrane</keyword>
<dbReference type="Pfam" id="PF07963">
    <property type="entry name" value="N_methyl"/>
    <property type="match status" value="1"/>
</dbReference>
<evidence type="ECO:0000256" key="2">
    <source>
        <dbReference type="SAM" id="Phobius"/>
    </source>
</evidence>
<evidence type="ECO:0000256" key="1">
    <source>
        <dbReference type="ARBA" id="ARBA00022481"/>
    </source>
</evidence>
<dbReference type="PANTHER" id="PTHR30093:SF47">
    <property type="entry name" value="TYPE IV PILUS NON-CORE MINOR PILIN PILE"/>
    <property type="match status" value="1"/>
</dbReference>
<proteinExistence type="predicted"/>
<dbReference type="AlphaFoldDB" id="A0A2N5WZ16"/>
<dbReference type="InterPro" id="IPR045584">
    <property type="entry name" value="Pilin-like"/>
</dbReference>
<evidence type="ECO:0000313" key="3">
    <source>
        <dbReference type="EMBL" id="PLW67473.1"/>
    </source>
</evidence>
<protein>
    <submittedName>
        <fullName evidence="3">Prepilin-type N-terminal cleavage/methylation domain-containing protein</fullName>
    </submittedName>
</protein>
<dbReference type="GO" id="GO:0043683">
    <property type="term" value="P:type IV pilus assembly"/>
    <property type="evidence" value="ECO:0007669"/>
    <property type="project" value="InterPro"/>
</dbReference>
<keyword evidence="1" id="KW-0488">Methylation</keyword>
<dbReference type="InterPro" id="IPR012902">
    <property type="entry name" value="N_methyl_site"/>
</dbReference>
<reference evidence="3 4" key="1">
    <citation type="submission" date="2018-01" db="EMBL/GenBank/DDBJ databases">
        <title>The draft genome sequence of Halioglobus lutimaris HF004.</title>
        <authorList>
            <person name="Du Z.-J."/>
            <person name="Shi M.-J."/>
        </authorList>
    </citation>
    <scope>NUCLEOTIDE SEQUENCE [LARGE SCALE GENOMIC DNA]</scope>
    <source>
        <strain evidence="3 4">HF004</strain>
    </source>
</reference>
<dbReference type="Pfam" id="PF16732">
    <property type="entry name" value="ComP_DUS"/>
    <property type="match status" value="1"/>
</dbReference>
<dbReference type="NCBIfam" id="TIGR02532">
    <property type="entry name" value="IV_pilin_GFxxxE"/>
    <property type="match status" value="1"/>
</dbReference>
<name>A0A2N5WZ16_9GAMM</name>
<sequence>MGKPGKDALLTLKHNDKASLGFSLIELMIVVAIMAVLMAVALPAYQQQSLRANRAAAQAEMLTVANLQQQYLLANRQYLDAAALAAAGYTPDPAVARYYQSRLTVGTGLVPTYALRLVPVGSQQSDGWLQLDGQGNYSSEFSNKWWR</sequence>
<gene>
    <name evidence="3" type="ORF">C0039_17200</name>
</gene>
<keyword evidence="4" id="KW-1185">Reference proteome</keyword>
<dbReference type="Gene3D" id="3.30.700.10">
    <property type="entry name" value="Glycoprotein, Type 4 Pilin"/>
    <property type="match status" value="1"/>
</dbReference>
<dbReference type="PANTHER" id="PTHR30093">
    <property type="entry name" value="GENERAL SECRETION PATHWAY PROTEIN G"/>
    <property type="match status" value="1"/>
</dbReference>
<comment type="caution">
    <text evidence="3">The sequence shown here is derived from an EMBL/GenBank/DDBJ whole genome shotgun (WGS) entry which is preliminary data.</text>
</comment>
<dbReference type="OrthoDB" id="5296638at2"/>
<feature type="transmembrane region" description="Helical" evidence="2">
    <location>
        <begin position="20"/>
        <end position="45"/>
    </location>
</feature>
<accession>A0A2N5WZ16</accession>
<evidence type="ECO:0000313" key="4">
    <source>
        <dbReference type="Proteomes" id="UP000235005"/>
    </source>
</evidence>
<dbReference type="Proteomes" id="UP000235005">
    <property type="component" value="Unassembled WGS sequence"/>
</dbReference>
<dbReference type="GO" id="GO:0015627">
    <property type="term" value="C:type II protein secretion system complex"/>
    <property type="evidence" value="ECO:0007669"/>
    <property type="project" value="InterPro"/>
</dbReference>
<dbReference type="InterPro" id="IPR000983">
    <property type="entry name" value="Bac_GSPG_pilin"/>
</dbReference>
<dbReference type="EMBL" id="PKUS01000029">
    <property type="protein sequence ID" value="PLW67473.1"/>
    <property type="molecule type" value="Genomic_DNA"/>
</dbReference>
<dbReference type="SUPFAM" id="SSF54523">
    <property type="entry name" value="Pili subunits"/>
    <property type="match status" value="1"/>
</dbReference>
<dbReference type="PRINTS" id="PR00813">
    <property type="entry name" value="BCTERIALGSPG"/>
</dbReference>
<keyword evidence="2" id="KW-1133">Transmembrane helix</keyword>
<dbReference type="GO" id="GO:0015628">
    <property type="term" value="P:protein secretion by the type II secretion system"/>
    <property type="evidence" value="ECO:0007669"/>
    <property type="project" value="InterPro"/>
</dbReference>
<dbReference type="InterPro" id="IPR031982">
    <property type="entry name" value="PilE-like"/>
</dbReference>
<keyword evidence="2" id="KW-0812">Transmembrane</keyword>
<organism evidence="3 4">
    <name type="scientific">Pseudohalioglobus lutimaris</name>
    <dbReference type="NCBI Taxonomy" id="1737061"/>
    <lineage>
        <taxon>Bacteria</taxon>
        <taxon>Pseudomonadati</taxon>
        <taxon>Pseudomonadota</taxon>
        <taxon>Gammaproteobacteria</taxon>
        <taxon>Cellvibrionales</taxon>
        <taxon>Halieaceae</taxon>
        <taxon>Pseudohalioglobus</taxon>
    </lineage>
</organism>